<proteinExistence type="predicted"/>
<name>A0A814T727_9BILA</name>
<gene>
    <name evidence="1" type="ORF">OXX778_LOCUS23516</name>
</gene>
<comment type="caution">
    <text evidence="1">The sequence shown here is derived from an EMBL/GenBank/DDBJ whole genome shotgun (WGS) entry which is preliminary data.</text>
</comment>
<protein>
    <submittedName>
        <fullName evidence="1">Uncharacterized protein</fullName>
    </submittedName>
</protein>
<dbReference type="Proteomes" id="UP000663879">
    <property type="component" value="Unassembled WGS sequence"/>
</dbReference>
<keyword evidence="2" id="KW-1185">Reference proteome</keyword>
<dbReference type="AlphaFoldDB" id="A0A814T727"/>
<accession>A0A814T727</accession>
<feature type="non-terminal residue" evidence="1">
    <location>
        <position position="83"/>
    </location>
</feature>
<evidence type="ECO:0000313" key="1">
    <source>
        <dbReference type="EMBL" id="CAF1157889.1"/>
    </source>
</evidence>
<reference evidence="1" key="1">
    <citation type="submission" date="2021-02" db="EMBL/GenBank/DDBJ databases">
        <authorList>
            <person name="Nowell W R."/>
        </authorList>
    </citation>
    <scope>NUCLEOTIDE SEQUENCE</scope>
    <source>
        <strain evidence="1">Ploen Becks lab</strain>
    </source>
</reference>
<organism evidence="1 2">
    <name type="scientific">Brachionus calyciflorus</name>
    <dbReference type="NCBI Taxonomy" id="104777"/>
    <lineage>
        <taxon>Eukaryota</taxon>
        <taxon>Metazoa</taxon>
        <taxon>Spiralia</taxon>
        <taxon>Gnathifera</taxon>
        <taxon>Rotifera</taxon>
        <taxon>Eurotatoria</taxon>
        <taxon>Monogononta</taxon>
        <taxon>Pseudotrocha</taxon>
        <taxon>Ploima</taxon>
        <taxon>Brachionidae</taxon>
        <taxon>Brachionus</taxon>
    </lineage>
</organism>
<sequence>MSVNNEKINDLFVECFDSDEILSCSLNEIRLSPVKSSMSPNNYELNDLTPDVDKDLSFSTSEKSLTLESVENKENLSLIFKDN</sequence>
<evidence type="ECO:0000313" key="2">
    <source>
        <dbReference type="Proteomes" id="UP000663879"/>
    </source>
</evidence>
<dbReference type="EMBL" id="CAJNOC010013280">
    <property type="protein sequence ID" value="CAF1157889.1"/>
    <property type="molecule type" value="Genomic_DNA"/>
</dbReference>